<dbReference type="InterPro" id="IPR012967">
    <property type="entry name" value="COMT_dimerisation"/>
</dbReference>
<dbReference type="EC" id="2.1.1.116" evidence="7"/>
<comment type="similarity">
    <text evidence="4">Belongs to the class I-like SAM-binding methyltransferase superfamily. Cation-independent O-methyltransferase family.</text>
</comment>
<feature type="domain" description="O-methyltransferase dimerisation" evidence="6">
    <location>
        <begin position="28"/>
        <end position="107"/>
    </location>
</feature>
<proteinExistence type="inferred from homology"/>
<comment type="caution">
    <text evidence="7">The sequence shown here is derived from an EMBL/GenBank/DDBJ whole genome shotgun (WGS) entry which is preliminary data.</text>
</comment>
<dbReference type="Gene3D" id="3.40.50.150">
    <property type="entry name" value="Vaccinia Virus protein VP39"/>
    <property type="match status" value="1"/>
</dbReference>
<evidence type="ECO:0000259" key="5">
    <source>
        <dbReference type="Pfam" id="PF00891"/>
    </source>
</evidence>
<evidence type="ECO:0000256" key="4">
    <source>
        <dbReference type="ARBA" id="ARBA00038277"/>
    </source>
</evidence>
<dbReference type="Gramene" id="rna21301">
    <property type="protein sequence ID" value="RHN59296.1"/>
    <property type="gene ID" value="gene21301"/>
</dbReference>
<dbReference type="GO" id="GO:0032259">
    <property type="term" value="P:methylation"/>
    <property type="evidence" value="ECO:0007669"/>
    <property type="project" value="UniProtKB-KW"/>
</dbReference>
<evidence type="ECO:0000256" key="1">
    <source>
        <dbReference type="ARBA" id="ARBA00022603"/>
    </source>
</evidence>
<accession>A0A396I0Z8</accession>
<sequence>MEEIQSEVITWKKDENEKEEAEAQVEIWKYIFGFADQAVVKCAIELGIAEAIEKHGKPMSLLELSSTLGCNPSYLNRIMRFLIHRKIFKTISTNHENYPYYVQTPLSLTSSTTGDLKTNLVEKSYSLHRFNNWWKKNNRILHDWGDEECIQILKKCKEAIPNDNGRVIIVEAVIEEGGNHKYKDVGLVLDMVMMAHTNYGKERTLKEWEYVIKMAGFKGCTVKSINAVQCVILAFC</sequence>
<keyword evidence="2 7" id="KW-0808">Transferase</keyword>
<dbReference type="InterPro" id="IPR036388">
    <property type="entry name" value="WH-like_DNA-bd_sf"/>
</dbReference>
<dbReference type="InterPro" id="IPR036390">
    <property type="entry name" value="WH_DNA-bd_sf"/>
</dbReference>
<dbReference type="Gene3D" id="1.10.10.10">
    <property type="entry name" value="Winged helix-like DNA-binding domain superfamily/Winged helix DNA-binding domain"/>
    <property type="match status" value="1"/>
</dbReference>
<dbReference type="SUPFAM" id="SSF53335">
    <property type="entry name" value="S-adenosyl-L-methionine-dependent methyltransferases"/>
    <property type="match status" value="1"/>
</dbReference>
<evidence type="ECO:0000256" key="2">
    <source>
        <dbReference type="ARBA" id="ARBA00022679"/>
    </source>
</evidence>
<reference evidence="7" key="1">
    <citation type="journal article" date="2018" name="Nat. Plants">
        <title>Whole-genome landscape of Medicago truncatula symbiotic genes.</title>
        <authorList>
            <person name="Pecrix Y."/>
            <person name="Gamas P."/>
            <person name="Carrere S."/>
        </authorList>
    </citation>
    <scope>NUCLEOTIDE SEQUENCE</scope>
    <source>
        <tissue evidence="7">Leaves</tissue>
    </source>
</reference>
<dbReference type="GO" id="GO:0046983">
    <property type="term" value="F:protein dimerization activity"/>
    <property type="evidence" value="ECO:0007669"/>
    <property type="project" value="InterPro"/>
</dbReference>
<feature type="domain" description="O-methyltransferase C-terminal" evidence="5">
    <location>
        <begin position="139"/>
        <end position="218"/>
    </location>
</feature>
<evidence type="ECO:0000256" key="3">
    <source>
        <dbReference type="ARBA" id="ARBA00022691"/>
    </source>
</evidence>
<dbReference type="Proteomes" id="UP000265566">
    <property type="component" value="Chromosome 4"/>
</dbReference>
<dbReference type="SUPFAM" id="SSF46785">
    <property type="entry name" value="Winged helix' DNA-binding domain"/>
    <property type="match status" value="1"/>
</dbReference>
<dbReference type="GO" id="GO:0030784">
    <property type="term" value="F:3'-hydroxy-N-methyl-(S)-coclaurine 4'-O-methyltransferase activity"/>
    <property type="evidence" value="ECO:0007669"/>
    <property type="project" value="UniProtKB-EC"/>
</dbReference>
<dbReference type="InterPro" id="IPR001077">
    <property type="entry name" value="COMT_C"/>
</dbReference>
<dbReference type="Pfam" id="PF00891">
    <property type="entry name" value="Methyltransf_2"/>
    <property type="match status" value="1"/>
</dbReference>
<dbReference type="InterPro" id="IPR016461">
    <property type="entry name" value="COMT-like"/>
</dbReference>
<dbReference type="Pfam" id="PF08100">
    <property type="entry name" value="Dimerisation"/>
    <property type="match status" value="1"/>
</dbReference>
<protein>
    <submittedName>
        <fullName evidence="7">Putative 3'-hydroxy-N-methyl-(S)-coclaurine 4'-O-methyltransferase</fullName>
        <ecNumber evidence="7">2.1.1.116</ecNumber>
    </submittedName>
</protein>
<dbReference type="PANTHER" id="PTHR11746">
    <property type="entry name" value="O-METHYLTRANSFERASE"/>
    <property type="match status" value="1"/>
</dbReference>
<dbReference type="FunFam" id="1.10.10.10:FF:000836">
    <property type="entry name" value="O-methyltransferase family protein"/>
    <property type="match status" value="1"/>
</dbReference>
<dbReference type="InterPro" id="IPR029063">
    <property type="entry name" value="SAM-dependent_MTases_sf"/>
</dbReference>
<keyword evidence="3" id="KW-0949">S-adenosyl-L-methionine</keyword>
<dbReference type="GO" id="GO:0008171">
    <property type="term" value="F:O-methyltransferase activity"/>
    <property type="evidence" value="ECO:0007669"/>
    <property type="project" value="InterPro"/>
</dbReference>
<name>A0A396I0Z8_MEDTR</name>
<dbReference type="PROSITE" id="PS51683">
    <property type="entry name" value="SAM_OMT_II"/>
    <property type="match status" value="1"/>
</dbReference>
<evidence type="ECO:0000313" key="7">
    <source>
        <dbReference type="EMBL" id="RHN59296.1"/>
    </source>
</evidence>
<evidence type="ECO:0000259" key="6">
    <source>
        <dbReference type="Pfam" id="PF08100"/>
    </source>
</evidence>
<gene>
    <name evidence="7" type="ORF">MtrunA17_Chr4g0011691</name>
</gene>
<organism evidence="7">
    <name type="scientific">Medicago truncatula</name>
    <name type="common">Barrel medic</name>
    <name type="synonym">Medicago tribuloides</name>
    <dbReference type="NCBI Taxonomy" id="3880"/>
    <lineage>
        <taxon>Eukaryota</taxon>
        <taxon>Viridiplantae</taxon>
        <taxon>Streptophyta</taxon>
        <taxon>Embryophyta</taxon>
        <taxon>Tracheophyta</taxon>
        <taxon>Spermatophyta</taxon>
        <taxon>Magnoliopsida</taxon>
        <taxon>eudicotyledons</taxon>
        <taxon>Gunneridae</taxon>
        <taxon>Pentapetalae</taxon>
        <taxon>rosids</taxon>
        <taxon>fabids</taxon>
        <taxon>Fabales</taxon>
        <taxon>Fabaceae</taxon>
        <taxon>Papilionoideae</taxon>
        <taxon>50 kb inversion clade</taxon>
        <taxon>NPAAA clade</taxon>
        <taxon>Hologalegina</taxon>
        <taxon>IRL clade</taxon>
        <taxon>Trifolieae</taxon>
        <taxon>Medicago</taxon>
    </lineage>
</organism>
<dbReference type="AlphaFoldDB" id="A0A396I0Z8"/>
<dbReference type="EMBL" id="PSQE01000004">
    <property type="protein sequence ID" value="RHN59296.1"/>
    <property type="molecule type" value="Genomic_DNA"/>
</dbReference>
<keyword evidence="1 7" id="KW-0489">Methyltransferase</keyword>